<evidence type="ECO:0000313" key="1">
    <source>
        <dbReference type="EMBL" id="SNR90108.1"/>
    </source>
</evidence>
<reference evidence="1 2" key="1">
    <citation type="submission" date="2017-06" db="EMBL/GenBank/DDBJ databases">
        <authorList>
            <person name="Varghese N."/>
            <person name="Submissions S."/>
        </authorList>
    </citation>
    <scope>NUCLEOTIDE SEQUENCE [LARGE SCALE GENOMIC DNA]</scope>
    <source>
        <strain evidence="1 2">DSM 26989</strain>
    </source>
</reference>
<keyword evidence="2" id="KW-1185">Reference proteome</keyword>
<sequence length="34" mass="3836">MFSVKEEAFLASRRASSMCKKGMFLTVEGRLLNP</sequence>
<dbReference type="EMBL" id="FZNZ01000018">
    <property type="protein sequence ID" value="SNR90108.1"/>
    <property type="molecule type" value="Genomic_DNA"/>
</dbReference>
<comment type="caution">
    <text evidence="1">The sequence shown here is derived from an EMBL/GenBank/DDBJ whole genome shotgun (WGS) entry which is preliminary data.</text>
</comment>
<dbReference type="Proteomes" id="UP000198427">
    <property type="component" value="Unassembled WGS sequence"/>
</dbReference>
<gene>
    <name evidence="1" type="ORF">SAMN06265364_11818</name>
</gene>
<evidence type="ECO:0000313" key="2">
    <source>
        <dbReference type="Proteomes" id="UP000198427"/>
    </source>
</evidence>
<name>A0AA94IUK4_9BACT</name>
<dbReference type="AlphaFoldDB" id="A0AA94IUK4"/>
<accession>A0AA94IUK4</accession>
<protein>
    <submittedName>
        <fullName evidence="1">Uncharacterized protein</fullName>
    </submittedName>
</protein>
<proteinExistence type="predicted"/>
<organism evidence="1 2">
    <name type="scientific">Prevotella jejuni</name>
    <dbReference type="NCBI Taxonomy" id="1177574"/>
    <lineage>
        <taxon>Bacteria</taxon>
        <taxon>Pseudomonadati</taxon>
        <taxon>Bacteroidota</taxon>
        <taxon>Bacteroidia</taxon>
        <taxon>Bacteroidales</taxon>
        <taxon>Prevotellaceae</taxon>
        <taxon>Prevotella</taxon>
    </lineage>
</organism>